<dbReference type="GO" id="GO:0004553">
    <property type="term" value="F:hydrolase activity, hydrolyzing O-glycosyl compounds"/>
    <property type="evidence" value="ECO:0007669"/>
    <property type="project" value="TreeGrafter"/>
</dbReference>
<dbReference type="InterPro" id="IPR045582">
    <property type="entry name" value="Trehalase-like_N"/>
</dbReference>
<keyword evidence="3" id="KW-0378">Hydrolase</keyword>
<dbReference type="PANTHER" id="PTHR31616">
    <property type="entry name" value="TREHALASE"/>
    <property type="match status" value="1"/>
</dbReference>
<organism evidence="3 4">
    <name type="scientific">Sulfobacillus benefaciens</name>
    <dbReference type="NCBI Taxonomy" id="453960"/>
    <lineage>
        <taxon>Bacteria</taxon>
        <taxon>Bacillati</taxon>
        <taxon>Bacillota</taxon>
        <taxon>Clostridia</taxon>
        <taxon>Eubacteriales</taxon>
        <taxon>Clostridiales Family XVII. Incertae Sedis</taxon>
        <taxon>Sulfobacillus</taxon>
    </lineage>
</organism>
<dbReference type="SUPFAM" id="SSF48208">
    <property type="entry name" value="Six-hairpin glycosidases"/>
    <property type="match status" value="1"/>
</dbReference>
<evidence type="ECO:0000313" key="4">
    <source>
        <dbReference type="Proteomes" id="UP000242972"/>
    </source>
</evidence>
<dbReference type="EMBL" id="PXYW01000001">
    <property type="protein sequence ID" value="PSR35465.1"/>
    <property type="molecule type" value="Genomic_DNA"/>
</dbReference>
<dbReference type="Proteomes" id="UP000242972">
    <property type="component" value="Unassembled WGS sequence"/>
</dbReference>
<dbReference type="Pfam" id="PF00723">
    <property type="entry name" value="Glyco_hydro_15"/>
    <property type="match status" value="1"/>
</dbReference>
<protein>
    <submittedName>
        <fullName evidence="3">Glycoside hydrolase family 15 protein</fullName>
    </submittedName>
</protein>
<comment type="caution">
    <text evidence="3">The sequence shown here is derived from an EMBL/GenBank/DDBJ whole genome shotgun (WGS) entry which is preliminary data.</text>
</comment>
<accession>A0A2T2XLU0</accession>
<feature type="domain" description="GH15-like" evidence="1">
    <location>
        <begin position="210"/>
        <end position="572"/>
    </location>
</feature>
<proteinExistence type="predicted"/>
<sequence>MTVYYGFLSNTYTSALVDPEGTLVWLPFPRFDGDAIFCKLLDDTQGGYFNTVPELPYVATQSYVPHTHTLETIYQVQDDKVTIRDFLPIGTTSFWRVIETPVPLVLTCRPTFGFGYANASYEMTPNGAWFSHPNGREGLHLTIDGPHVKSSQRDQWMVGPGRVTIALRYVAHFGKDTALDQDLADRAEQVERVTNQFWAKPKNPYRGAHAELFDRSLLTIRGLTYRINGALLAAATTSLPEIVGQHRQWDYRFVWVRDGAYGAEALLMAGDTVGCRRFLEFMFNTIDLVNKPFSAPFYQVDGSRIEGERDLLWLSGHQNSRPVRVGNAATDQLQLDIEGDLLWVLYAYWEESQDSTFVRDYWWAVSALADWVGNNWHQPDASLWEFRGDQDFYLHSQLMCWVTMRVGSVLAREVMSLETVADRWQRQADDIAEAIWHRQSLSGLPYFTQGPGHPVMDAALLLMPLYGFVGVHDKVFQATLQQIESTLLVDGTVIRYQQDNMGEVAYPFTLAGFWLARVYLRMGRWDRAEELIERQLGLTTSLGLFAEHVDPATGEPHGNFPQLFPHAGVVTTLSEYQRLKKKGHLWTLATDG</sequence>
<dbReference type="InterPro" id="IPR012341">
    <property type="entry name" value="6hp_glycosidase-like_sf"/>
</dbReference>
<dbReference type="InterPro" id="IPR008928">
    <property type="entry name" value="6-hairpin_glycosidase_sf"/>
</dbReference>
<feature type="domain" description="Trehalase-like N-terminal" evidence="2">
    <location>
        <begin position="7"/>
        <end position="127"/>
    </location>
</feature>
<dbReference type="InterPro" id="IPR011613">
    <property type="entry name" value="GH15-like"/>
</dbReference>
<gene>
    <name evidence="3" type="ORF">C7B46_00285</name>
</gene>
<dbReference type="Gene3D" id="1.50.10.10">
    <property type="match status" value="1"/>
</dbReference>
<dbReference type="Pfam" id="PF19291">
    <property type="entry name" value="TREH_N"/>
    <property type="match status" value="1"/>
</dbReference>
<dbReference type="AlphaFoldDB" id="A0A2T2XLU0"/>
<evidence type="ECO:0000259" key="2">
    <source>
        <dbReference type="Pfam" id="PF19291"/>
    </source>
</evidence>
<dbReference type="GO" id="GO:0005975">
    <property type="term" value="P:carbohydrate metabolic process"/>
    <property type="evidence" value="ECO:0007669"/>
    <property type="project" value="InterPro"/>
</dbReference>
<reference evidence="3 4" key="1">
    <citation type="journal article" date="2014" name="BMC Genomics">
        <title>Comparison of environmental and isolate Sulfobacillus genomes reveals diverse carbon, sulfur, nitrogen, and hydrogen metabolisms.</title>
        <authorList>
            <person name="Justice N.B."/>
            <person name="Norman A."/>
            <person name="Brown C.T."/>
            <person name="Singh A."/>
            <person name="Thomas B.C."/>
            <person name="Banfield J.F."/>
        </authorList>
    </citation>
    <scope>NUCLEOTIDE SEQUENCE [LARGE SCALE GENOMIC DNA]</scope>
    <source>
        <strain evidence="3">AMDSBA4</strain>
    </source>
</reference>
<evidence type="ECO:0000259" key="1">
    <source>
        <dbReference type="Pfam" id="PF00723"/>
    </source>
</evidence>
<evidence type="ECO:0000313" key="3">
    <source>
        <dbReference type="EMBL" id="PSR35465.1"/>
    </source>
</evidence>
<dbReference type="PANTHER" id="PTHR31616:SF0">
    <property type="entry name" value="GLUCAN 1,4-ALPHA-GLUCOSIDASE"/>
    <property type="match status" value="1"/>
</dbReference>
<name>A0A2T2XLU0_9FIRM</name>